<accession>A0A2S7K6N6</accession>
<dbReference type="AlphaFoldDB" id="A0A2S7K6N6"/>
<feature type="transmembrane region" description="Helical" evidence="1">
    <location>
        <begin position="56"/>
        <end position="78"/>
    </location>
</feature>
<keyword evidence="1" id="KW-0472">Membrane</keyword>
<feature type="transmembrane region" description="Helical" evidence="1">
    <location>
        <begin position="129"/>
        <end position="149"/>
    </location>
</feature>
<proteinExistence type="predicted"/>
<dbReference type="Proteomes" id="UP000239504">
    <property type="component" value="Unassembled WGS sequence"/>
</dbReference>
<reference evidence="2 3" key="1">
    <citation type="submission" date="2017-12" db="EMBL/GenBank/DDBJ databases">
        <authorList>
            <person name="Hurst M.R.H."/>
        </authorList>
    </citation>
    <scope>NUCLEOTIDE SEQUENCE [LARGE SCALE GENOMIC DNA]</scope>
    <source>
        <strain evidence="2 3">SY-3-19</strain>
    </source>
</reference>
<evidence type="ECO:0000256" key="1">
    <source>
        <dbReference type="SAM" id="Phobius"/>
    </source>
</evidence>
<keyword evidence="1" id="KW-0812">Transmembrane</keyword>
<gene>
    <name evidence="2" type="ORF">CW354_07405</name>
</gene>
<dbReference type="OrthoDB" id="9791120at2"/>
<keyword evidence="1" id="KW-1133">Transmembrane helix</keyword>
<name>A0A2S7K6N6_9PROT</name>
<protein>
    <submittedName>
        <fullName evidence="2">Uncharacterized protein</fullName>
    </submittedName>
</protein>
<dbReference type="RefSeq" id="WP_104829381.1">
    <property type="nucleotide sequence ID" value="NZ_PJCH01000005.1"/>
</dbReference>
<feature type="transmembrane region" description="Helical" evidence="1">
    <location>
        <begin position="7"/>
        <end position="26"/>
    </location>
</feature>
<organism evidence="2 3">
    <name type="scientific">Hyphococcus luteus</name>
    <dbReference type="NCBI Taxonomy" id="2058213"/>
    <lineage>
        <taxon>Bacteria</taxon>
        <taxon>Pseudomonadati</taxon>
        <taxon>Pseudomonadota</taxon>
        <taxon>Alphaproteobacteria</taxon>
        <taxon>Parvularculales</taxon>
        <taxon>Parvularculaceae</taxon>
        <taxon>Hyphococcus</taxon>
    </lineage>
</organism>
<evidence type="ECO:0000313" key="2">
    <source>
        <dbReference type="EMBL" id="PQA88136.1"/>
    </source>
</evidence>
<keyword evidence="3" id="KW-1185">Reference proteome</keyword>
<sequence length="165" mass="17991">MNRLVKLFPWAGGLFISAIFLDSLRFKFTGHPTPQHIFTTLREWSGIALFYPAGPWIIGLGELLASLLLIGLPVIFFLANRKRLIAPAQFLGALIAIAIMSGAIFFHLFTPLGVETPVEWNGDTPTAFAPNLFIAACISWLCAALILIIRRRALSVFSGGAVHSA</sequence>
<comment type="caution">
    <text evidence="2">The sequence shown here is derived from an EMBL/GenBank/DDBJ whole genome shotgun (WGS) entry which is preliminary data.</text>
</comment>
<feature type="transmembrane region" description="Helical" evidence="1">
    <location>
        <begin position="90"/>
        <end position="109"/>
    </location>
</feature>
<evidence type="ECO:0000313" key="3">
    <source>
        <dbReference type="Proteomes" id="UP000239504"/>
    </source>
</evidence>
<dbReference type="EMBL" id="PJCH01000005">
    <property type="protein sequence ID" value="PQA88136.1"/>
    <property type="molecule type" value="Genomic_DNA"/>
</dbReference>